<evidence type="ECO:0000313" key="4">
    <source>
        <dbReference type="EMBL" id="SIT25789.1"/>
    </source>
</evidence>
<organism evidence="4 5">
    <name type="scientific">Gemmobacter megaterium</name>
    <dbReference type="NCBI Taxonomy" id="1086013"/>
    <lineage>
        <taxon>Bacteria</taxon>
        <taxon>Pseudomonadati</taxon>
        <taxon>Pseudomonadota</taxon>
        <taxon>Alphaproteobacteria</taxon>
        <taxon>Rhodobacterales</taxon>
        <taxon>Paracoccaceae</taxon>
        <taxon>Gemmobacter</taxon>
    </lineage>
</organism>
<name>A0A1N7QSN7_9RHOB</name>
<sequence>MISRSQGRSATAAIAYRVAERIEDRRTGLVFDYAAKSGVEHTEILAPDHAPDWVSDRSELWNRVEESETRKNSQVAREVRVALPAELTHAARVELVRDFAQAQFVDRGMVADIALHAPGRAGDERNHHAHILLTTR</sequence>
<feature type="domain" description="MobA/MobL protein" evidence="3">
    <location>
        <begin position="8"/>
        <end position="136"/>
    </location>
</feature>
<dbReference type="NCBIfam" id="NF041496">
    <property type="entry name" value="MobQ"/>
    <property type="match status" value="1"/>
</dbReference>
<keyword evidence="5" id="KW-1185">Reference proteome</keyword>
<evidence type="ECO:0000313" key="5">
    <source>
        <dbReference type="Proteomes" id="UP000186141"/>
    </source>
</evidence>
<dbReference type="Pfam" id="PF03389">
    <property type="entry name" value="MobA_MobL"/>
    <property type="match status" value="1"/>
</dbReference>
<evidence type="ECO:0000256" key="1">
    <source>
        <dbReference type="ARBA" id="ARBA00010873"/>
    </source>
</evidence>
<dbReference type="InterPro" id="IPR005053">
    <property type="entry name" value="MobA_MobL"/>
</dbReference>
<dbReference type="STRING" id="1086013.SAMN05421774_1271"/>
<reference evidence="4 5" key="1">
    <citation type="submission" date="2017-01" db="EMBL/GenBank/DDBJ databases">
        <authorList>
            <person name="Mah S.A."/>
            <person name="Swanson W.J."/>
            <person name="Moy G.W."/>
            <person name="Vacquier V.D."/>
        </authorList>
    </citation>
    <scope>NUCLEOTIDE SEQUENCE [LARGE SCALE GENOMIC DNA]</scope>
    <source>
        <strain evidence="4 5">DSM 26375</strain>
    </source>
</reference>
<evidence type="ECO:0000259" key="3">
    <source>
        <dbReference type="Pfam" id="PF03389"/>
    </source>
</evidence>
<keyword evidence="2" id="KW-0184">Conjugation</keyword>
<protein>
    <submittedName>
        <fullName evidence="4">MobA/MobL family protein</fullName>
    </submittedName>
</protein>
<dbReference type="Proteomes" id="UP000186141">
    <property type="component" value="Unassembled WGS sequence"/>
</dbReference>
<evidence type="ECO:0000256" key="2">
    <source>
        <dbReference type="ARBA" id="ARBA00022971"/>
    </source>
</evidence>
<comment type="similarity">
    <text evidence="1">Belongs to the MobA/MobL family.</text>
</comment>
<dbReference type="AlphaFoldDB" id="A0A1N7QSN7"/>
<dbReference type="EMBL" id="FTOT01000027">
    <property type="protein sequence ID" value="SIT25789.1"/>
    <property type="molecule type" value="Genomic_DNA"/>
</dbReference>
<proteinExistence type="inferred from homology"/>
<dbReference type="Gene3D" id="3.30.930.30">
    <property type="match status" value="1"/>
</dbReference>
<feature type="non-terminal residue" evidence="4">
    <location>
        <position position="136"/>
    </location>
</feature>
<dbReference type="OrthoDB" id="1826980at2"/>
<accession>A0A1N7QSN7</accession>
<gene>
    <name evidence="4" type="ORF">SAMN05421774_1271</name>
</gene>